<proteinExistence type="predicted"/>
<reference evidence="1" key="2">
    <citation type="submission" date="2004-02" db="EMBL/GenBank/DDBJ databases">
        <authorList>
            <consortium name="Genoscope"/>
            <consortium name="Whitehead Institute Centre for Genome Research"/>
        </authorList>
    </citation>
    <scope>NUCLEOTIDE SEQUENCE</scope>
</reference>
<protein>
    <submittedName>
        <fullName evidence="1">(spotted green pufferfish) hypothetical protein</fullName>
    </submittedName>
</protein>
<sequence length="169" mass="19454">NSNYPSDGFHHLVLHLHHDPHRCRLHLQEDEAGERVGGSALEERIQLRLPDDQRREPAGFCKDGLLQGQFLSCHHDNVVTATRPTCLPFQGNIVAIKYTNRKRVELNRKVLFELKHVSERPGNTWKHLETPGNTWGMWSHCQPVCVQMRDVQSEHLTRFVGALFDPPNT</sequence>
<dbReference type="EMBL" id="CAAE01025578">
    <property type="protein sequence ID" value="CAG14881.1"/>
    <property type="molecule type" value="Genomic_DNA"/>
</dbReference>
<accession>Q4R9Q2</accession>
<reference evidence="1" key="1">
    <citation type="journal article" date="2004" name="Nature">
        <title>Genome duplication in the teleost fish Tetraodon nigroviridis reveals the early vertebrate proto-karyotype.</title>
        <authorList>
            <person name="Jaillon O."/>
            <person name="Aury J.-M."/>
            <person name="Brunet F."/>
            <person name="Petit J.-L."/>
            <person name="Stange-Thomann N."/>
            <person name="Mauceli E."/>
            <person name="Bouneau L."/>
            <person name="Fischer C."/>
            <person name="Ozouf-Costaz C."/>
            <person name="Bernot A."/>
            <person name="Nicaud S."/>
            <person name="Jaffe D."/>
            <person name="Fisher S."/>
            <person name="Lutfalla G."/>
            <person name="Dossat C."/>
            <person name="Segurens B."/>
            <person name="Dasilva C."/>
            <person name="Salanoubat M."/>
            <person name="Levy M."/>
            <person name="Boudet N."/>
            <person name="Castellano S."/>
            <person name="Anthouard V."/>
            <person name="Jubin C."/>
            <person name="Castelli V."/>
            <person name="Katinka M."/>
            <person name="Vacherie B."/>
            <person name="Biemont C."/>
            <person name="Skalli Z."/>
            <person name="Cattolico L."/>
            <person name="Poulain J."/>
            <person name="De Berardinis V."/>
            <person name="Cruaud C."/>
            <person name="Duprat S."/>
            <person name="Brottier P."/>
            <person name="Coutanceau J.-P."/>
            <person name="Gouzy J."/>
            <person name="Parra G."/>
            <person name="Lardier G."/>
            <person name="Chapple C."/>
            <person name="McKernan K.J."/>
            <person name="McEwan P."/>
            <person name="Bosak S."/>
            <person name="Kellis M."/>
            <person name="Volff J.-N."/>
            <person name="Guigo R."/>
            <person name="Zody M.C."/>
            <person name="Mesirov J."/>
            <person name="Lindblad-Toh K."/>
            <person name="Birren B."/>
            <person name="Nusbaum C."/>
            <person name="Kahn D."/>
            <person name="Robinson-Rechavi M."/>
            <person name="Laudet V."/>
            <person name="Schachter V."/>
            <person name="Quetier F."/>
            <person name="Saurin W."/>
            <person name="Scarpelli C."/>
            <person name="Wincker P."/>
            <person name="Lander E.S."/>
            <person name="Weissenbach J."/>
            <person name="Roest Crollius H."/>
        </authorList>
    </citation>
    <scope>NUCLEOTIDE SEQUENCE [LARGE SCALE GENOMIC DNA]</scope>
</reference>
<gene>
    <name evidence="1" type="ORF">GSTENG00036887001</name>
</gene>
<dbReference type="OrthoDB" id="8951206at2759"/>
<evidence type="ECO:0000313" key="1">
    <source>
        <dbReference type="EMBL" id="CAG14881.1"/>
    </source>
</evidence>
<feature type="non-terminal residue" evidence="1">
    <location>
        <position position="1"/>
    </location>
</feature>
<dbReference type="AlphaFoldDB" id="Q4R9Q2"/>
<feature type="non-terminal residue" evidence="1">
    <location>
        <position position="169"/>
    </location>
</feature>
<comment type="caution">
    <text evidence="1">The sequence shown here is derived from an EMBL/GenBank/DDBJ whole genome shotgun (WGS) entry which is preliminary data.</text>
</comment>
<name>Q4R9Q2_TETNG</name>
<dbReference type="KEGG" id="tng:GSTEN00036887G001"/>
<organism evidence="1">
    <name type="scientific">Tetraodon nigroviridis</name>
    <name type="common">Spotted green pufferfish</name>
    <name type="synonym">Chelonodon nigroviridis</name>
    <dbReference type="NCBI Taxonomy" id="99883"/>
    <lineage>
        <taxon>Eukaryota</taxon>
        <taxon>Metazoa</taxon>
        <taxon>Chordata</taxon>
        <taxon>Craniata</taxon>
        <taxon>Vertebrata</taxon>
        <taxon>Euteleostomi</taxon>
        <taxon>Actinopterygii</taxon>
        <taxon>Neopterygii</taxon>
        <taxon>Teleostei</taxon>
        <taxon>Neoteleostei</taxon>
        <taxon>Acanthomorphata</taxon>
        <taxon>Eupercaria</taxon>
        <taxon>Tetraodontiformes</taxon>
        <taxon>Tetradontoidea</taxon>
        <taxon>Tetraodontidae</taxon>
        <taxon>Tetraodon</taxon>
    </lineage>
</organism>